<organism evidence="5 6">
    <name type="scientific">Pristionchus entomophagus</name>
    <dbReference type="NCBI Taxonomy" id="358040"/>
    <lineage>
        <taxon>Eukaryota</taxon>
        <taxon>Metazoa</taxon>
        <taxon>Ecdysozoa</taxon>
        <taxon>Nematoda</taxon>
        <taxon>Chromadorea</taxon>
        <taxon>Rhabditida</taxon>
        <taxon>Rhabditina</taxon>
        <taxon>Diplogasteromorpha</taxon>
        <taxon>Diplogasteroidea</taxon>
        <taxon>Neodiplogasteridae</taxon>
        <taxon>Pristionchus</taxon>
    </lineage>
</organism>
<comment type="caution">
    <text evidence="5">The sequence shown here is derived from an EMBL/GenBank/DDBJ whole genome shotgun (WGS) entry which is preliminary data.</text>
</comment>
<name>A0AAV5SVY0_9BILA</name>
<dbReference type="PANTHER" id="PTHR13720">
    <property type="entry name" value="WD-40 REPEAT PROTEIN"/>
    <property type="match status" value="1"/>
</dbReference>
<dbReference type="AlphaFoldDB" id="A0AAV5SVY0"/>
<dbReference type="InterPro" id="IPR049546">
    <property type="entry name" value="WDR54_beta_prop"/>
</dbReference>
<feature type="domain" description="WD repeat-containing protein 54 beta-propeller" evidence="4">
    <location>
        <begin position="78"/>
        <end position="331"/>
    </location>
</feature>
<gene>
    <name evidence="5" type="ORF">PENTCL1PPCAC_9463</name>
</gene>
<dbReference type="Proteomes" id="UP001432027">
    <property type="component" value="Unassembled WGS sequence"/>
</dbReference>
<dbReference type="InterPro" id="IPR001680">
    <property type="entry name" value="WD40_rpt"/>
</dbReference>
<dbReference type="PROSITE" id="PS50082">
    <property type="entry name" value="WD_REPEATS_2"/>
    <property type="match status" value="1"/>
</dbReference>
<feature type="non-terminal residue" evidence="5">
    <location>
        <position position="1"/>
    </location>
</feature>
<evidence type="ECO:0000259" key="4">
    <source>
        <dbReference type="Pfam" id="PF21031"/>
    </source>
</evidence>
<sequence length="353" mass="38647">AFSVKMFEPVQDGSLAIEAPAAHYNNVSVAFSENTNITMAACVSDKNKISFIQWDPKLEKQKFHFIIVTDPDNEKGPPPTVYQVKFVTPSSRNAPLIVAATTIGALIYDSAQQKSRMSYGPITQITVKKPEDSRLRPFCRGISCVDNSILVGTSTGTIMVFNCSGGTSVSTKKPLSEHKYPIADIATCKFDEITASGDIKGVLIIWTKGLKVNKRINTDLQITVVNVLRRQVLVGTVYGAINIYATSNAILMASVAAHSRAVTGISVAPESAYVLTASEDQCVRVFKLHTRKPEAYQLEFRYGDILENKQIVGACFANDRGSSMVFAAYDFPFLLLYKIFKKAVPQPVELSPT</sequence>
<dbReference type="Gene3D" id="2.130.10.10">
    <property type="entry name" value="YVTN repeat-like/Quinoprotein amine dehydrogenase"/>
    <property type="match status" value="2"/>
</dbReference>
<evidence type="ECO:0000256" key="2">
    <source>
        <dbReference type="ARBA" id="ARBA00022737"/>
    </source>
</evidence>
<protein>
    <recommendedName>
        <fullName evidence="4">WD repeat-containing protein 54 beta-propeller domain-containing protein</fullName>
    </recommendedName>
</protein>
<proteinExistence type="predicted"/>
<keyword evidence="2" id="KW-0677">Repeat</keyword>
<accession>A0AAV5SVY0</accession>
<dbReference type="PROSITE" id="PS50294">
    <property type="entry name" value="WD_REPEATS_REGION"/>
    <property type="match status" value="1"/>
</dbReference>
<reference evidence="5" key="1">
    <citation type="submission" date="2023-10" db="EMBL/GenBank/DDBJ databases">
        <title>Genome assembly of Pristionchus species.</title>
        <authorList>
            <person name="Yoshida K."/>
            <person name="Sommer R.J."/>
        </authorList>
    </citation>
    <scope>NUCLEOTIDE SEQUENCE</scope>
    <source>
        <strain evidence="5">RS0144</strain>
    </source>
</reference>
<keyword evidence="1 3" id="KW-0853">WD repeat</keyword>
<dbReference type="FunFam" id="2.130.10.10:FF:002925">
    <property type="entry name" value="Protein CBG08107"/>
    <property type="match status" value="1"/>
</dbReference>
<dbReference type="GO" id="GO:0031514">
    <property type="term" value="C:motile cilium"/>
    <property type="evidence" value="ECO:0007669"/>
    <property type="project" value="TreeGrafter"/>
</dbReference>
<feature type="repeat" description="WD" evidence="3">
    <location>
        <begin position="255"/>
        <end position="296"/>
    </location>
</feature>
<feature type="non-terminal residue" evidence="5">
    <location>
        <position position="353"/>
    </location>
</feature>
<keyword evidence="6" id="KW-1185">Reference proteome</keyword>
<dbReference type="PANTHER" id="PTHR13720:SF40">
    <property type="entry name" value="WD REPEAT-CONTAINING PROTEIN 54"/>
    <property type="match status" value="1"/>
</dbReference>
<evidence type="ECO:0000256" key="1">
    <source>
        <dbReference type="ARBA" id="ARBA00022574"/>
    </source>
</evidence>
<dbReference type="SUPFAM" id="SSF50978">
    <property type="entry name" value="WD40 repeat-like"/>
    <property type="match status" value="1"/>
</dbReference>
<dbReference type="Pfam" id="PF21031">
    <property type="entry name" value="WDR54"/>
    <property type="match status" value="1"/>
</dbReference>
<evidence type="ECO:0000313" key="5">
    <source>
        <dbReference type="EMBL" id="GMS87288.1"/>
    </source>
</evidence>
<dbReference type="EMBL" id="BTSX01000003">
    <property type="protein sequence ID" value="GMS87288.1"/>
    <property type="molecule type" value="Genomic_DNA"/>
</dbReference>
<dbReference type="SMART" id="SM00320">
    <property type="entry name" value="WD40"/>
    <property type="match status" value="2"/>
</dbReference>
<dbReference type="InterPro" id="IPR036322">
    <property type="entry name" value="WD40_repeat_dom_sf"/>
</dbReference>
<dbReference type="InterPro" id="IPR050630">
    <property type="entry name" value="WD_repeat_EMAP"/>
</dbReference>
<dbReference type="InterPro" id="IPR015943">
    <property type="entry name" value="WD40/YVTN_repeat-like_dom_sf"/>
</dbReference>
<evidence type="ECO:0000256" key="3">
    <source>
        <dbReference type="PROSITE-ProRule" id="PRU00221"/>
    </source>
</evidence>
<evidence type="ECO:0000313" key="6">
    <source>
        <dbReference type="Proteomes" id="UP001432027"/>
    </source>
</evidence>